<accession>A0ABQ2FQT5</accession>
<dbReference type="RefSeq" id="WP_189070833.1">
    <property type="nucleotide sequence ID" value="NZ_BMPE01000026.1"/>
</dbReference>
<reference evidence="2" key="1">
    <citation type="journal article" date="2019" name="Int. J. Syst. Evol. Microbiol.">
        <title>The Global Catalogue of Microorganisms (GCM) 10K type strain sequencing project: providing services to taxonomists for standard genome sequencing and annotation.</title>
        <authorList>
            <consortium name="The Broad Institute Genomics Platform"/>
            <consortium name="The Broad Institute Genome Sequencing Center for Infectious Disease"/>
            <person name="Wu L."/>
            <person name="Ma J."/>
        </authorList>
    </citation>
    <scope>NUCLEOTIDE SEQUENCE [LARGE SCALE GENOMIC DNA]</scope>
    <source>
        <strain evidence="2">JCM 19173</strain>
    </source>
</reference>
<evidence type="ECO:0000313" key="1">
    <source>
        <dbReference type="EMBL" id="GGL17847.1"/>
    </source>
</evidence>
<organism evidence="1 2">
    <name type="scientific">Deinococcus radiotolerans</name>
    <dbReference type="NCBI Taxonomy" id="1309407"/>
    <lineage>
        <taxon>Bacteria</taxon>
        <taxon>Thermotogati</taxon>
        <taxon>Deinococcota</taxon>
        <taxon>Deinococci</taxon>
        <taxon>Deinococcales</taxon>
        <taxon>Deinococcaceae</taxon>
        <taxon>Deinococcus</taxon>
    </lineage>
</organism>
<proteinExistence type="predicted"/>
<gene>
    <name evidence="1" type="ORF">GCM10010844_40860</name>
</gene>
<keyword evidence="2" id="KW-1185">Reference proteome</keyword>
<comment type="caution">
    <text evidence="1">The sequence shown here is derived from an EMBL/GenBank/DDBJ whole genome shotgun (WGS) entry which is preliminary data.</text>
</comment>
<name>A0ABQ2FQT5_9DEIO</name>
<dbReference type="EMBL" id="BMPE01000026">
    <property type="protein sequence ID" value="GGL17847.1"/>
    <property type="molecule type" value="Genomic_DNA"/>
</dbReference>
<evidence type="ECO:0000313" key="2">
    <source>
        <dbReference type="Proteomes" id="UP000604341"/>
    </source>
</evidence>
<evidence type="ECO:0008006" key="3">
    <source>
        <dbReference type="Google" id="ProtNLM"/>
    </source>
</evidence>
<sequence>MHVGHYVGLVHGSEERLVDAITRVAEHHRDEPDIYETCQLLAAWSRQHAAALKPLVQQYGEHRNAEPSAMEHALFQGPRRGGLALLRDLHDLWLMTQEVQLCWTVLEQAAQALRDEHLERVCQACGAETGRQTAFFLTRIKQAAPQALVVAS</sequence>
<dbReference type="Proteomes" id="UP000604341">
    <property type="component" value="Unassembled WGS sequence"/>
</dbReference>
<protein>
    <recommendedName>
        <fullName evidence="3">Molybdopterin oxidoreductase</fullName>
    </recommendedName>
</protein>